<accession>A0A849VD68</accession>
<dbReference type="PANTHER" id="PTHR43280">
    <property type="entry name" value="ARAC-FAMILY TRANSCRIPTIONAL REGULATOR"/>
    <property type="match status" value="1"/>
</dbReference>
<evidence type="ECO:0000313" key="5">
    <source>
        <dbReference type="EMBL" id="NOU49874.1"/>
    </source>
</evidence>
<keyword evidence="1" id="KW-0805">Transcription regulation</keyword>
<dbReference type="GO" id="GO:0003700">
    <property type="term" value="F:DNA-binding transcription factor activity"/>
    <property type="evidence" value="ECO:0007669"/>
    <property type="project" value="InterPro"/>
</dbReference>
<keyword evidence="6" id="KW-1185">Reference proteome</keyword>
<protein>
    <submittedName>
        <fullName evidence="5">Helix-turn-helix transcriptional regulator</fullName>
    </submittedName>
</protein>
<dbReference type="Gene3D" id="1.10.10.60">
    <property type="entry name" value="Homeodomain-like"/>
    <property type="match status" value="2"/>
</dbReference>
<dbReference type="Pfam" id="PF02311">
    <property type="entry name" value="AraC_binding"/>
    <property type="match status" value="1"/>
</dbReference>
<reference evidence="5 6" key="1">
    <citation type="submission" date="2020-04" db="EMBL/GenBank/DDBJ databases">
        <title>Pseudoalteromonas caenipelagi sp. nov., isolated from a tidal flat.</title>
        <authorList>
            <person name="Park S."/>
            <person name="Yoon J.-H."/>
        </authorList>
    </citation>
    <scope>NUCLEOTIDE SEQUENCE [LARGE SCALE GENOMIC DNA]</scope>
    <source>
        <strain evidence="5 6">JBTF-M23</strain>
    </source>
</reference>
<evidence type="ECO:0000259" key="4">
    <source>
        <dbReference type="PROSITE" id="PS01124"/>
    </source>
</evidence>
<dbReference type="InterPro" id="IPR037923">
    <property type="entry name" value="HTH-like"/>
</dbReference>
<proteinExistence type="predicted"/>
<dbReference type="EMBL" id="JABBPG010000002">
    <property type="protein sequence ID" value="NOU49874.1"/>
    <property type="molecule type" value="Genomic_DNA"/>
</dbReference>
<dbReference type="SMART" id="SM00342">
    <property type="entry name" value="HTH_ARAC"/>
    <property type="match status" value="1"/>
</dbReference>
<sequence length="270" mass="30339">MTQYVNVHAGYLEVDELDNEDHHAHEDYVITLLLSGYVTLKSDSATQIQPGTLTLVPSGFPHTLLKGKAMSVHWLSFGLTNEQQAQNDDLFLPFRQIRQGALPIAQVSQSRLPYIITLFEEVQRACSAEKPYIVLQSLINLIISEAASASSISEVYVGHETKVSKAMQFIERRCCEGISLKDVAQAVHLSPAHLTTKMKASTGFTVGQWISKHRLKAAINRLETTDDTIEHIAHKLGWSDVTHFIRQFKKAYHSTPAAWRRRHIANTEKP</sequence>
<organism evidence="5 6">
    <name type="scientific">Pseudoalteromonas caenipelagi</name>
    <dbReference type="NCBI Taxonomy" id="2726988"/>
    <lineage>
        <taxon>Bacteria</taxon>
        <taxon>Pseudomonadati</taxon>
        <taxon>Pseudomonadota</taxon>
        <taxon>Gammaproteobacteria</taxon>
        <taxon>Alteromonadales</taxon>
        <taxon>Pseudoalteromonadaceae</taxon>
        <taxon>Pseudoalteromonas</taxon>
    </lineage>
</organism>
<evidence type="ECO:0000256" key="1">
    <source>
        <dbReference type="ARBA" id="ARBA00023015"/>
    </source>
</evidence>
<feature type="domain" description="HTH araC/xylS-type" evidence="4">
    <location>
        <begin position="164"/>
        <end position="262"/>
    </location>
</feature>
<gene>
    <name evidence="5" type="ORF">HG263_04905</name>
</gene>
<comment type="caution">
    <text evidence="5">The sequence shown here is derived from an EMBL/GenBank/DDBJ whole genome shotgun (WGS) entry which is preliminary data.</text>
</comment>
<keyword evidence="2" id="KW-0238">DNA-binding</keyword>
<dbReference type="Pfam" id="PF12833">
    <property type="entry name" value="HTH_18"/>
    <property type="match status" value="1"/>
</dbReference>
<dbReference type="Proteomes" id="UP000586305">
    <property type="component" value="Unassembled WGS sequence"/>
</dbReference>
<dbReference type="InterPro" id="IPR009057">
    <property type="entry name" value="Homeodomain-like_sf"/>
</dbReference>
<dbReference type="AlphaFoldDB" id="A0A849VD68"/>
<dbReference type="GO" id="GO:0043565">
    <property type="term" value="F:sequence-specific DNA binding"/>
    <property type="evidence" value="ECO:0007669"/>
    <property type="project" value="InterPro"/>
</dbReference>
<dbReference type="InterPro" id="IPR003313">
    <property type="entry name" value="AraC-bd"/>
</dbReference>
<dbReference type="SUPFAM" id="SSF46689">
    <property type="entry name" value="Homeodomain-like"/>
    <property type="match status" value="2"/>
</dbReference>
<evidence type="ECO:0000256" key="2">
    <source>
        <dbReference type="ARBA" id="ARBA00023125"/>
    </source>
</evidence>
<evidence type="ECO:0000313" key="6">
    <source>
        <dbReference type="Proteomes" id="UP000586305"/>
    </source>
</evidence>
<evidence type="ECO:0000256" key="3">
    <source>
        <dbReference type="ARBA" id="ARBA00023163"/>
    </source>
</evidence>
<dbReference type="InterPro" id="IPR018060">
    <property type="entry name" value="HTH_AraC"/>
</dbReference>
<dbReference type="RefSeq" id="WP_171624964.1">
    <property type="nucleotide sequence ID" value="NZ_JABBPG010000002.1"/>
</dbReference>
<keyword evidence="3" id="KW-0804">Transcription</keyword>
<dbReference type="PANTHER" id="PTHR43280:SF2">
    <property type="entry name" value="HTH-TYPE TRANSCRIPTIONAL REGULATOR EXSA"/>
    <property type="match status" value="1"/>
</dbReference>
<dbReference type="SUPFAM" id="SSF51215">
    <property type="entry name" value="Regulatory protein AraC"/>
    <property type="match status" value="1"/>
</dbReference>
<dbReference type="PROSITE" id="PS01124">
    <property type="entry name" value="HTH_ARAC_FAMILY_2"/>
    <property type="match status" value="1"/>
</dbReference>
<name>A0A849VD68_9GAMM</name>